<protein>
    <recommendedName>
        <fullName evidence="4">Oligosaccharide repeat unit polymerase</fullName>
    </recommendedName>
</protein>
<dbReference type="AlphaFoldDB" id="A0AAU8WX66"/>
<feature type="transmembrane region" description="Helical" evidence="1">
    <location>
        <begin position="54"/>
        <end position="72"/>
    </location>
</feature>
<proteinExistence type="predicted"/>
<keyword evidence="1" id="KW-1133">Transmembrane helix</keyword>
<feature type="transmembrane region" description="Helical" evidence="1">
    <location>
        <begin position="336"/>
        <end position="353"/>
    </location>
</feature>
<feature type="transmembrane region" description="Helical" evidence="1">
    <location>
        <begin position="92"/>
        <end position="114"/>
    </location>
</feature>
<feature type="transmembrane region" description="Helical" evidence="1">
    <location>
        <begin position="155"/>
        <end position="188"/>
    </location>
</feature>
<dbReference type="Proteomes" id="UP000198371">
    <property type="component" value="Chromosome 1"/>
</dbReference>
<reference evidence="2 3" key="2">
    <citation type="submission" date="2017-06" db="EMBL/GenBank/DDBJ databases">
        <title>Complete genome sequence of Vibrio sp. 2521-89, a close relative of Vibrio cholerae isolated from lake water in New Mexico, USA.</title>
        <authorList>
            <person name="Liang K."/>
            <person name="Orata F.D."/>
            <person name="Winkjer N.S."/>
            <person name="Tarr C.L."/>
            <person name="Boucher Y."/>
        </authorList>
    </citation>
    <scope>NUCLEOTIDE SEQUENCE [LARGE SCALE GENOMIC DNA]</scope>
    <source>
        <strain evidence="2 3">2521-89</strain>
    </source>
</reference>
<keyword evidence="1" id="KW-0472">Membrane</keyword>
<evidence type="ECO:0000313" key="3">
    <source>
        <dbReference type="Proteomes" id="UP000198371"/>
    </source>
</evidence>
<dbReference type="EMBL" id="CP022353">
    <property type="protein sequence ID" value="ASK56500.1"/>
    <property type="molecule type" value="Genomic_DNA"/>
</dbReference>
<feature type="transmembrane region" description="Helical" evidence="1">
    <location>
        <begin position="301"/>
        <end position="324"/>
    </location>
</feature>
<feature type="transmembrane region" description="Helical" evidence="1">
    <location>
        <begin position="12"/>
        <end position="34"/>
    </location>
</feature>
<feature type="transmembrane region" description="Helical" evidence="1">
    <location>
        <begin position="126"/>
        <end position="148"/>
    </location>
</feature>
<keyword evidence="3" id="KW-1185">Reference proteome</keyword>
<accession>A0AAU8WX66</accession>
<keyword evidence="1" id="KW-0812">Transmembrane</keyword>
<feature type="transmembrane region" description="Helical" evidence="1">
    <location>
        <begin position="200"/>
        <end position="218"/>
    </location>
</feature>
<evidence type="ECO:0008006" key="4">
    <source>
        <dbReference type="Google" id="ProtNLM"/>
    </source>
</evidence>
<evidence type="ECO:0000313" key="2">
    <source>
        <dbReference type="EMBL" id="ASK56500.1"/>
    </source>
</evidence>
<feature type="transmembrane region" description="Helical" evidence="1">
    <location>
        <begin position="230"/>
        <end position="248"/>
    </location>
</feature>
<gene>
    <name evidence="2" type="ORF">CEQ48_17770</name>
</gene>
<reference evidence="3" key="1">
    <citation type="journal article" date="2017" name="Genome Announc.">
        <title>Complete Genome Sequence of Vibrio sp. Strain 2521-89, a Close Relative of Vibrio cholerae Isolated from Lake Water in New Mexico, USA.</title>
        <authorList>
            <person name="Liang K."/>
            <person name="Orata F.D."/>
            <person name="Winkjer N.S."/>
            <person name="Rowe L.A."/>
            <person name="Tarr C.L."/>
            <person name="Boucher Y."/>
        </authorList>
    </citation>
    <scope>NUCLEOTIDE SEQUENCE [LARGE SCALE GENOMIC DNA]</scope>
    <source>
        <strain evidence="3">2521-89</strain>
    </source>
</reference>
<evidence type="ECO:0000256" key="1">
    <source>
        <dbReference type="SAM" id="Phobius"/>
    </source>
</evidence>
<sequence>MMDNVKYLPSAMLFFLFGFFYYLILPVVSIHFLGDNRQVEIVQTYVDSALYGEEYYMVSIFGLLFFYFFLKFGEKIKFRAVSIGQDVCHYKLTPIIISLILLFILFVSTIKGVMDGVVLFSGYSDYNISILGPYATTVFCSVIFVNYFESRKNKFIFLSIFLISSVLLLGLGSRMFFLLGAISLLLNIICVNPRVIRSPLFIFSIFSIFILVLVVGGWRSKSDINLDGIVGIFIAEPLFTSVSSVNYFKSIDDFFVFKFPYDIIASIFNFTPSILMPNKGDLVDSIAYDIKEYSPFGASSLLVNVHINFGVLFFIYFSLIGFVFGFMKSLAKKNKLFYAIYLSSLPLLMFHFFREGFITYIKVQFFNAIIMPLLLVSILGFLLRSIRD</sequence>
<organism evidence="2 3">
    <name type="scientific">Vibrio tarriae</name>
    <dbReference type="NCBI Taxonomy" id="2014742"/>
    <lineage>
        <taxon>Bacteria</taxon>
        <taxon>Pseudomonadati</taxon>
        <taxon>Pseudomonadota</taxon>
        <taxon>Gammaproteobacteria</taxon>
        <taxon>Vibrionales</taxon>
        <taxon>Vibrionaceae</taxon>
        <taxon>Vibrio</taxon>
    </lineage>
</organism>
<name>A0AAU8WX66_9VIBR</name>
<feature type="transmembrane region" description="Helical" evidence="1">
    <location>
        <begin position="365"/>
        <end position="383"/>
    </location>
</feature>
<dbReference type="KEGG" id="vti:CEQ48_17770"/>
<dbReference type="RefSeq" id="WP_089072120.1">
    <property type="nucleotide sequence ID" value="NZ_CP022353.1"/>
</dbReference>